<keyword evidence="1" id="KW-1133">Transmembrane helix</keyword>
<dbReference type="RefSeq" id="WP_343971617.1">
    <property type="nucleotide sequence ID" value="NZ_BAAAGK010000089.1"/>
</dbReference>
<dbReference type="EMBL" id="JBHTEE010000001">
    <property type="protein sequence ID" value="MFC7604801.1"/>
    <property type="molecule type" value="Genomic_DNA"/>
</dbReference>
<evidence type="ECO:0000313" key="2">
    <source>
        <dbReference type="EMBL" id="MFC7604801.1"/>
    </source>
</evidence>
<proteinExistence type="predicted"/>
<keyword evidence="3" id="KW-1185">Reference proteome</keyword>
<feature type="transmembrane region" description="Helical" evidence="1">
    <location>
        <begin position="198"/>
        <end position="219"/>
    </location>
</feature>
<accession>A0ABW2TAD5</accession>
<organism evidence="2 3">
    <name type="scientific">Streptosporangium amethystogenes subsp. fukuiense</name>
    <dbReference type="NCBI Taxonomy" id="698418"/>
    <lineage>
        <taxon>Bacteria</taxon>
        <taxon>Bacillati</taxon>
        <taxon>Actinomycetota</taxon>
        <taxon>Actinomycetes</taxon>
        <taxon>Streptosporangiales</taxon>
        <taxon>Streptosporangiaceae</taxon>
        <taxon>Streptosporangium</taxon>
    </lineage>
</organism>
<keyword evidence="1" id="KW-0812">Transmembrane</keyword>
<feature type="transmembrane region" description="Helical" evidence="1">
    <location>
        <begin position="172"/>
        <end position="191"/>
    </location>
</feature>
<evidence type="ECO:0000256" key="1">
    <source>
        <dbReference type="SAM" id="Phobius"/>
    </source>
</evidence>
<protein>
    <recommendedName>
        <fullName evidence="4">Integral membrane protein</fullName>
    </recommendedName>
</protein>
<comment type="caution">
    <text evidence="2">The sequence shown here is derived from an EMBL/GenBank/DDBJ whole genome shotgun (WGS) entry which is preliminary data.</text>
</comment>
<evidence type="ECO:0000313" key="3">
    <source>
        <dbReference type="Proteomes" id="UP001596514"/>
    </source>
</evidence>
<sequence>MRKMISSILIALGCLLAPLTLVAFWAANEVADPGGYLRNMAPLARHPDVRDAVTGRVADEITLRLRERGVATEEGLVHNVVGDQVDDDFVTAWVETNRLAHRRFVAALSAESDIPRGIGYDLAPMYELVKHRLRSDGLKAAALLPRTPLVVQVLPASGVSKIDHIHDELISLRWALAGMSPALIASGILLARDRCAALIGAGVGVAGGMFTLAIAMSALRNVYLPQATGPGGLPVAAVLVIFDALTAFLRNGLRVLFVLGLLMAGAVFVARNGLIRYRALAMFESRAHQSEEPANDVADGR</sequence>
<feature type="transmembrane region" description="Helical" evidence="1">
    <location>
        <begin position="231"/>
        <end position="249"/>
    </location>
</feature>
<evidence type="ECO:0008006" key="4">
    <source>
        <dbReference type="Google" id="ProtNLM"/>
    </source>
</evidence>
<feature type="transmembrane region" description="Helical" evidence="1">
    <location>
        <begin position="256"/>
        <end position="275"/>
    </location>
</feature>
<dbReference type="Proteomes" id="UP001596514">
    <property type="component" value="Unassembled WGS sequence"/>
</dbReference>
<gene>
    <name evidence="2" type="ORF">ACFQVD_32315</name>
</gene>
<reference evidence="3" key="1">
    <citation type="journal article" date="2019" name="Int. J. Syst. Evol. Microbiol.">
        <title>The Global Catalogue of Microorganisms (GCM) 10K type strain sequencing project: providing services to taxonomists for standard genome sequencing and annotation.</title>
        <authorList>
            <consortium name="The Broad Institute Genomics Platform"/>
            <consortium name="The Broad Institute Genome Sequencing Center for Infectious Disease"/>
            <person name="Wu L."/>
            <person name="Ma J."/>
        </authorList>
    </citation>
    <scope>NUCLEOTIDE SEQUENCE [LARGE SCALE GENOMIC DNA]</scope>
    <source>
        <strain evidence="3">JCM 10083</strain>
    </source>
</reference>
<keyword evidence="1" id="KW-0472">Membrane</keyword>
<name>A0ABW2TAD5_9ACTN</name>